<name>A0ABW9B633_9BURK</name>
<keyword evidence="2" id="KW-1185">Reference proteome</keyword>
<organism evidence="1 2">
    <name type="scientific">Paraburkholderia dipogonis</name>
    <dbReference type="NCBI Taxonomy" id="1211383"/>
    <lineage>
        <taxon>Bacteria</taxon>
        <taxon>Pseudomonadati</taxon>
        <taxon>Pseudomonadota</taxon>
        <taxon>Betaproteobacteria</taxon>
        <taxon>Burkholderiales</taxon>
        <taxon>Burkholderiaceae</taxon>
        <taxon>Paraburkholderia</taxon>
    </lineage>
</organism>
<gene>
    <name evidence="1" type="ORF">PQR57_38450</name>
</gene>
<dbReference type="EMBL" id="JAQQEZ010000047">
    <property type="protein sequence ID" value="MFM0006842.1"/>
    <property type="molecule type" value="Genomic_DNA"/>
</dbReference>
<reference evidence="1 2" key="1">
    <citation type="journal article" date="2024" name="Chem. Sci.">
        <title>Discovery of megapolipeptins by genome mining of a Burkholderiales bacteria collection.</title>
        <authorList>
            <person name="Paulo B.S."/>
            <person name="Recchia M.J.J."/>
            <person name="Lee S."/>
            <person name="Fergusson C.H."/>
            <person name="Romanowski S.B."/>
            <person name="Hernandez A."/>
            <person name="Krull N."/>
            <person name="Liu D.Y."/>
            <person name="Cavanagh H."/>
            <person name="Bos A."/>
            <person name="Gray C.A."/>
            <person name="Murphy B.T."/>
            <person name="Linington R.G."/>
            <person name="Eustaquio A.S."/>
        </authorList>
    </citation>
    <scope>NUCLEOTIDE SEQUENCE [LARGE SCALE GENOMIC DNA]</scope>
    <source>
        <strain evidence="1 2">RL17-350-BIC-A</strain>
    </source>
</reference>
<accession>A0ABW9B633</accession>
<dbReference type="Proteomes" id="UP001629230">
    <property type="component" value="Unassembled WGS sequence"/>
</dbReference>
<comment type="caution">
    <text evidence="1">The sequence shown here is derived from an EMBL/GenBank/DDBJ whole genome shotgun (WGS) entry which is preliminary data.</text>
</comment>
<proteinExistence type="predicted"/>
<protein>
    <submittedName>
        <fullName evidence="1">Uncharacterized protein</fullName>
    </submittedName>
</protein>
<evidence type="ECO:0000313" key="2">
    <source>
        <dbReference type="Proteomes" id="UP001629230"/>
    </source>
</evidence>
<sequence length="65" mass="6956">MIATAQRFSSTIAIPRADDIACAGVRPKVATPKVSIYLTDGLQPFDREIGFDNGAPLSPARLQPE</sequence>
<dbReference type="RefSeq" id="WP_408181274.1">
    <property type="nucleotide sequence ID" value="NZ_JAQQEZ010000047.1"/>
</dbReference>
<evidence type="ECO:0000313" key="1">
    <source>
        <dbReference type="EMBL" id="MFM0006842.1"/>
    </source>
</evidence>